<keyword evidence="2" id="KW-0472">Membrane</keyword>
<sequence length="618" mass="67976">MIASDLNNVNKKYKNVPPDGGWGYMIAVAVIILSSTSTAFVSSYNMLFKEFLRDIGRSSTDVSLIPSVGVTCIALAGFLTNPLLSLMSHRMLTLVAVLIFNTGVVCILFVKSVFTFHVCYGILQGLGMGFMYNLSCSILNDYFVKRPLMIISLIQSVVAIASIMAPLLVKWSLDRYGFRDTMILLSGLTLHNFIAVTLMHPAKWHMKKVEIDCSNEKFLPEKQQSEDLNAIPIIKLTNADGNILNANDKLYLAENDDTGINFRKILNLLIDKSLYEGFLLSCVCAGPALALFADTTYSSIISQALHTAGWVKKENVALANTLYNIGDLVMRLLFLLLSNWFHKLGSQELYVLGVTLGLVSRLGMLWSKSFIAIMIFISLVGVSHCAVTILVPLVVGDAVPAKKFTSALGMLMMLTGIVNLVLGPAIGAVRDLSESHGPVFYLIASCFAIIENVALANTLYNIGDLVMRLLFLLLSNWFHKLGSQELYVLGVTLGLVSRLGMLWSKSFIAIMIFISLVGVSHCAVTILVPLVVGDAVPAKKFTSALGMLMMLTGIVNLVLGPAIGAVRDLSESHGPVFYLIASCFAIIVLFWSIEMCYKKNKHKRLQRREYLRQKKLNK</sequence>
<feature type="transmembrane region" description="Helical" evidence="2">
    <location>
        <begin position="181"/>
        <end position="199"/>
    </location>
</feature>
<dbReference type="AlphaFoldDB" id="A0A2A4K5J0"/>
<feature type="transmembrane region" description="Helical" evidence="2">
    <location>
        <begin position="576"/>
        <end position="597"/>
    </location>
</feature>
<dbReference type="PROSITE" id="PS50850">
    <property type="entry name" value="MFS"/>
    <property type="match status" value="1"/>
</dbReference>
<feature type="transmembrane region" description="Helical" evidence="2">
    <location>
        <begin position="407"/>
        <end position="427"/>
    </location>
</feature>
<accession>A0A2A4K5J0</accession>
<protein>
    <recommendedName>
        <fullName evidence="3">Major facilitator superfamily (MFS) profile domain-containing protein</fullName>
    </recommendedName>
</protein>
<organism evidence="4">
    <name type="scientific">Heliothis virescens</name>
    <name type="common">Tobacco budworm moth</name>
    <dbReference type="NCBI Taxonomy" id="7102"/>
    <lineage>
        <taxon>Eukaryota</taxon>
        <taxon>Metazoa</taxon>
        <taxon>Ecdysozoa</taxon>
        <taxon>Arthropoda</taxon>
        <taxon>Hexapoda</taxon>
        <taxon>Insecta</taxon>
        <taxon>Pterygota</taxon>
        <taxon>Neoptera</taxon>
        <taxon>Endopterygota</taxon>
        <taxon>Lepidoptera</taxon>
        <taxon>Glossata</taxon>
        <taxon>Ditrysia</taxon>
        <taxon>Noctuoidea</taxon>
        <taxon>Noctuidae</taxon>
        <taxon>Heliothinae</taxon>
        <taxon>Heliothis</taxon>
    </lineage>
</organism>
<keyword evidence="2" id="KW-0812">Transmembrane</keyword>
<keyword evidence="2" id="KW-1133">Transmembrane helix</keyword>
<feature type="transmembrane region" description="Helical" evidence="2">
    <location>
        <begin position="150"/>
        <end position="169"/>
    </location>
</feature>
<feature type="domain" description="Major facilitator superfamily (MFS) profile" evidence="3">
    <location>
        <begin position="23"/>
        <end position="463"/>
    </location>
</feature>
<dbReference type="GO" id="GO:0008028">
    <property type="term" value="F:monocarboxylic acid transmembrane transporter activity"/>
    <property type="evidence" value="ECO:0007669"/>
    <property type="project" value="TreeGrafter"/>
</dbReference>
<dbReference type="GO" id="GO:0016020">
    <property type="term" value="C:membrane"/>
    <property type="evidence" value="ECO:0007669"/>
    <property type="project" value="UniProtKB-SubCell"/>
</dbReference>
<dbReference type="PANTHER" id="PTHR11360:SF309">
    <property type="entry name" value="MONOCARBOXYLATE TRANSPORTER 7-LIKE PROTEIN"/>
    <property type="match status" value="1"/>
</dbReference>
<dbReference type="STRING" id="7102.A0A2A4K5J0"/>
<feature type="transmembrane region" description="Helical" evidence="2">
    <location>
        <begin position="507"/>
        <end position="532"/>
    </location>
</feature>
<dbReference type="InterPro" id="IPR036259">
    <property type="entry name" value="MFS_trans_sf"/>
</dbReference>
<feature type="transmembrane region" description="Helical" evidence="2">
    <location>
        <begin position="544"/>
        <end position="564"/>
    </location>
</feature>
<dbReference type="Pfam" id="PF07690">
    <property type="entry name" value="MFS_1"/>
    <property type="match status" value="1"/>
</dbReference>
<feature type="transmembrane region" description="Helical" evidence="2">
    <location>
        <begin position="21"/>
        <end position="44"/>
    </location>
</feature>
<feature type="transmembrane region" description="Helical" evidence="2">
    <location>
        <begin position="91"/>
        <end position="110"/>
    </location>
</feature>
<gene>
    <name evidence="4" type="ORF">B5V51_352</name>
</gene>
<dbReference type="InterPro" id="IPR020846">
    <property type="entry name" value="MFS_dom"/>
</dbReference>
<dbReference type="PANTHER" id="PTHR11360">
    <property type="entry name" value="MONOCARBOXYLATE TRANSPORTER"/>
    <property type="match status" value="1"/>
</dbReference>
<dbReference type="SUPFAM" id="SSF103473">
    <property type="entry name" value="MFS general substrate transporter"/>
    <property type="match status" value="2"/>
</dbReference>
<feature type="transmembrane region" description="Helical" evidence="2">
    <location>
        <begin position="372"/>
        <end position="395"/>
    </location>
</feature>
<reference evidence="4" key="1">
    <citation type="submission" date="2017-09" db="EMBL/GenBank/DDBJ databases">
        <title>Contemporary evolution of a Lepidopteran species, Heliothis virescens, in response to modern agricultural practices.</title>
        <authorList>
            <person name="Fritz M.L."/>
            <person name="Deyonke A.M."/>
            <person name="Papanicolaou A."/>
            <person name="Micinski S."/>
            <person name="Westbrook J."/>
            <person name="Gould F."/>
        </authorList>
    </citation>
    <scope>NUCLEOTIDE SEQUENCE [LARGE SCALE GENOMIC DNA]</scope>
    <source>
        <strain evidence="4">HvINT-</strain>
        <tissue evidence="4">Whole body</tissue>
    </source>
</reference>
<dbReference type="InterPro" id="IPR011701">
    <property type="entry name" value="MFS"/>
</dbReference>
<dbReference type="Gene3D" id="1.20.1250.20">
    <property type="entry name" value="MFS general substrate transporter like domains"/>
    <property type="match status" value="3"/>
</dbReference>
<comment type="caution">
    <text evidence="4">The sequence shown here is derived from an EMBL/GenBank/DDBJ whole genome shotgun (WGS) entry which is preliminary data.</text>
</comment>
<evidence type="ECO:0000256" key="2">
    <source>
        <dbReference type="SAM" id="Phobius"/>
    </source>
</evidence>
<feature type="transmembrane region" description="Helical" evidence="2">
    <location>
        <begin position="439"/>
        <end position="460"/>
    </location>
</feature>
<name>A0A2A4K5J0_HELVI</name>
<dbReference type="InterPro" id="IPR050327">
    <property type="entry name" value="Proton-linked_MCT"/>
</dbReference>
<comment type="subcellular location">
    <subcellularLocation>
        <location evidence="1">Membrane</location>
        <topology evidence="1">Multi-pass membrane protein</topology>
    </subcellularLocation>
</comment>
<evidence type="ECO:0000313" key="4">
    <source>
        <dbReference type="EMBL" id="PCG79491.1"/>
    </source>
</evidence>
<proteinExistence type="predicted"/>
<dbReference type="EMBL" id="NWSH01000106">
    <property type="protein sequence ID" value="PCG79491.1"/>
    <property type="molecule type" value="Genomic_DNA"/>
</dbReference>
<feature type="transmembrane region" description="Helical" evidence="2">
    <location>
        <begin position="122"/>
        <end position="143"/>
    </location>
</feature>
<evidence type="ECO:0000256" key="1">
    <source>
        <dbReference type="ARBA" id="ARBA00004141"/>
    </source>
</evidence>
<evidence type="ECO:0000259" key="3">
    <source>
        <dbReference type="PROSITE" id="PS50850"/>
    </source>
</evidence>
<feature type="transmembrane region" description="Helical" evidence="2">
    <location>
        <begin position="64"/>
        <end position="84"/>
    </location>
</feature>